<keyword evidence="3" id="KW-1185">Reference proteome</keyword>
<feature type="compositionally biased region" description="Low complexity" evidence="1">
    <location>
        <begin position="27"/>
        <end position="41"/>
    </location>
</feature>
<dbReference type="EMBL" id="CP107716">
    <property type="protein sequence ID" value="UYQ71931.1"/>
    <property type="molecule type" value="Genomic_DNA"/>
</dbReference>
<evidence type="ECO:0008006" key="4">
    <source>
        <dbReference type="Google" id="ProtNLM"/>
    </source>
</evidence>
<accession>A0ABY6IMV7</accession>
<organism evidence="2 3">
    <name type="scientific">Pelagibacterium flavum</name>
    <dbReference type="NCBI Taxonomy" id="2984530"/>
    <lineage>
        <taxon>Bacteria</taxon>
        <taxon>Pseudomonadati</taxon>
        <taxon>Pseudomonadota</taxon>
        <taxon>Alphaproteobacteria</taxon>
        <taxon>Hyphomicrobiales</taxon>
        <taxon>Devosiaceae</taxon>
        <taxon>Pelagibacterium</taxon>
    </lineage>
</organism>
<dbReference type="Proteomes" id="UP001163882">
    <property type="component" value="Chromosome"/>
</dbReference>
<dbReference type="RefSeq" id="WP_264225578.1">
    <property type="nucleotide sequence ID" value="NZ_CP107716.1"/>
</dbReference>
<protein>
    <recommendedName>
        <fullName evidence="4">Large polyvalent protein associated domain-containing protein</fullName>
    </recommendedName>
</protein>
<feature type="region of interest" description="Disordered" evidence="1">
    <location>
        <begin position="1"/>
        <end position="56"/>
    </location>
</feature>
<gene>
    <name evidence="2" type="ORF">OF122_18120</name>
</gene>
<reference evidence="2" key="1">
    <citation type="submission" date="2022-10" db="EMBL/GenBank/DDBJ databases">
        <title>YIM 151497 complete genome.</title>
        <authorList>
            <person name="Chen X."/>
        </authorList>
    </citation>
    <scope>NUCLEOTIDE SEQUENCE</scope>
    <source>
        <strain evidence="2">YIM 151497</strain>
    </source>
</reference>
<evidence type="ECO:0000313" key="3">
    <source>
        <dbReference type="Proteomes" id="UP001163882"/>
    </source>
</evidence>
<sequence>MLNEAMLDQIDQQIAQSKGITPPSQPSSPSVQPAPVATAPTEEQETETPEIGTGGLSGLTNSLLSGVVEAGFQTKDFFFGEPAQEDKSWLRQQHEAFTQQLDEASVVNSVVGDISQFSAGLVGAGKLMAPLKATGGVARGAWEVGRGALAGFLALDPHEERLSNLIQQHEFLRNPVTEYLAAEEGDSAIEGRFKNALEGIGMDLALVGIFEGSLRVIKALRRGDEAAAQEAMREVEELQAQRGTDDQSAMDAIEGRQVQDGPGSAPRTDVEMPEGIPQITVRAGDGMQDGVDVPTGTRNVAEVEIEPVRSDAQAVPLRPQDQRYQPTVKAEDIDIEEIIRGTEADVAAVRQYGSREVAQQAGHAFARANLPWQKLNSTEDVETLVRNVSRSLQEQMGLAKGSTVLTDAKHRLMVEESAELFGHDPEIVMGEIARSGERATHMVADMEAAYIISKKLFEDAAALGTKIRAGMLDEFGGSREAANAELKRRFQAAADMMAQGNAIRSASGRALRRNRREFAITPEDVARFKDIPPEKLAEVLSSTGGDLKKLRETANPAFWRKVVDEGTFLLTNNLLWNWTTHAVNTSTNLYMLVARPVEKMIGSMLQGSRGSAVRRQAAQEFAYTFYSVSDAWKGLVDAFLKADSVLAPYSNEYFEVASRVQQPQIAMKPIKDTWDLFYNGLVAANYKQAGIAAAQGAKAGYRTAVGLPTRSLGAVDEFIKQLRYRAVVQARASVEGVDAGLAGADLHRHIEKRLKEAFTPDGRAIDDKALLEAQVTTFQQDLSVPTWGNFQSVGKTIQNARHNYPPLALILPFVKTPINVLRYATKMTPALNLLQKEYVQMLRGKMGSEAQAHAMGQMALGSMFMATAANLALSGRITGSGPTDYELKKQLMATGWQPYSIVLDGANGEKTYFPIGRFDPIGMPFAMVADLVDMMVTNPGSRKAEGGTVAVAVALANSFSEKTFLMNVNQALDALSNPGTDGQNISKWFGNLGSNLIPGSSAWRNYANQDPYMRDAREWLDRLMAGMPGYSETIPPQRDSFGDPIWRKRGLMTDGDVDLVESEHNRLIFETGNGIRPPSPHHNGVDFRKVTLSDGRNAYDVYQQLVADPGTGTTLKEALARLIASETYQRLVDGDPSVRGTKIAAIMSVVSQFRQAGKAMLLRNYPELRQQLAQSQMDVRSQLQAKQEQSRPEGNLEELLRSMGY</sequence>
<name>A0ABY6IMV7_9HYPH</name>
<evidence type="ECO:0000256" key="1">
    <source>
        <dbReference type="SAM" id="MobiDB-lite"/>
    </source>
</evidence>
<evidence type="ECO:0000313" key="2">
    <source>
        <dbReference type="EMBL" id="UYQ71931.1"/>
    </source>
</evidence>
<proteinExistence type="predicted"/>
<feature type="region of interest" description="Disordered" evidence="1">
    <location>
        <begin position="1184"/>
        <end position="1205"/>
    </location>
</feature>
<feature type="compositionally biased region" description="Polar residues" evidence="1">
    <location>
        <begin position="10"/>
        <end position="19"/>
    </location>
</feature>